<dbReference type="AlphaFoldDB" id="A0A381UZW3"/>
<dbReference type="EMBL" id="UINC01007502">
    <property type="protein sequence ID" value="SVA33676.1"/>
    <property type="molecule type" value="Genomic_DNA"/>
</dbReference>
<proteinExistence type="predicted"/>
<reference evidence="1" key="1">
    <citation type="submission" date="2018-05" db="EMBL/GenBank/DDBJ databases">
        <authorList>
            <person name="Lanie J.A."/>
            <person name="Ng W.-L."/>
            <person name="Kazmierczak K.M."/>
            <person name="Andrzejewski T.M."/>
            <person name="Davidsen T.M."/>
            <person name="Wayne K.J."/>
            <person name="Tettelin H."/>
            <person name="Glass J.I."/>
            <person name="Rusch D."/>
            <person name="Podicherti R."/>
            <person name="Tsui H.-C.T."/>
            <person name="Winkler M.E."/>
        </authorList>
    </citation>
    <scope>NUCLEOTIDE SEQUENCE</scope>
</reference>
<gene>
    <name evidence="1" type="ORF">METZ01_LOCUS86530</name>
</gene>
<accession>A0A381UZW3</accession>
<name>A0A381UZW3_9ZZZZ</name>
<organism evidence="1">
    <name type="scientific">marine metagenome</name>
    <dbReference type="NCBI Taxonomy" id="408172"/>
    <lineage>
        <taxon>unclassified sequences</taxon>
        <taxon>metagenomes</taxon>
        <taxon>ecological metagenomes</taxon>
    </lineage>
</organism>
<evidence type="ECO:0000313" key="1">
    <source>
        <dbReference type="EMBL" id="SVA33676.1"/>
    </source>
</evidence>
<protein>
    <submittedName>
        <fullName evidence="1">Uncharacterized protein</fullName>
    </submittedName>
</protein>
<sequence length="26" mass="2953">MTIKGIDFLNGDWILTSYSGLPLLRE</sequence>